<keyword evidence="1" id="KW-0496">Mitochondrion</keyword>
<gene>
    <name evidence="1" type="ORF">AEK19_MT0297</name>
</gene>
<proteinExistence type="predicted"/>
<protein>
    <submittedName>
        <fullName evidence="1">Uncharacterized protein</fullName>
    </submittedName>
</protein>
<dbReference type="AlphaFoldDB" id="A0A1Y0AZK7"/>
<organism evidence="1">
    <name type="scientific">Utricularia reniformis</name>
    <dbReference type="NCBI Taxonomy" id="192314"/>
    <lineage>
        <taxon>Eukaryota</taxon>
        <taxon>Viridiplantae</taxon>
        <taxon>Streptophyta</taxon>
        <taxon>Embryophyta</taxon>
        <taxon>Tracheophyta</taxon>
        <taxon>Spermatophyta</taxon>
        <taxon>Magnoliopsida</taxon>
        <taxon>eudicotyledons</taxon>
        <taxon>Gunneridae</taxon>
        <taxon>Pentapetalae</taxon>
        <taxon>asterids</taxon>
        <taxon>lamiids</taxon>
        <taxon>Lamiales</taxon>
        <taxon>Lentibulariaceae</taxon>
        <taxon>Utricularia</taxon>
    </lineage>
</organism>
<sequence>MLAFFQAFRGLCSITYPYGKGISRSLAHSLQYNFVRFIPSLLPRGGHTLS</sequence>
<name>A0A1Y0AZK7_9LAMI</name>
<geneLocation type="mitochondrion" evidence="1"/>
<dbReference type="EMBL" id="KY774314">
    <property type="protein sequence ID" value="ART30573.1"/>
    <property type="molecule type" value="Genomic_DNA"/>
</dbReference>
<accession>A0A1Y0AZK7</accession>
<evidence type="ECO:0000313" key="1">
    <source>
        <dbReference type="EMBL" id="ART30573.1"/>
    </source>
</evidence>
<reference evidence="1" key="1">
    <citation type="submission" date="2017-03" db="EMBL/GenBank/DDBJ databases">
        <title>The mitochondrial genome of the carnivorous plant Utricularia reniformis (Lentibulariaceae): structure, comparative analysis and evolutionary landmarks.</title>
        <authorList>
            <person name="Silva S.R."/>
            <person name="Alvarenga D.O."/>
            <person name="Michael T.P."/>
            <person name="Miranda V.F.O."/>
            <person name="Varani A.M."/>
        </authorList>
    </citation>
    <scope>NUCLEOTIDE SEQUENCE</scope>
</reference>